<accession>A0A0L7LSF2</accession>
<sequence>MPLTEAGDQYSIWVGLIYVFNLIVGTGALTLPAAFARAGWGLSTVSLVFLAFMSFVNATFVIETMACANAVYKWRRLQAIKRDSVSTTPSTSGDDCKLLSGTNNLGDMEEPLVGGAGAPSRYYCLERRVELAEMAGLFLSRAGRSLFYCTLCVYLYGDLSIYTAAVANSIMDVVWLGLHLALDYALISVFYLLLAFTGAFAFAHLSDLYTLNFVPTDNENIFLEMIEYFLALFPVFTLSTSFPIIAITLRNNLQSFFLDTTRLDSYNFVLRRLVFPIVTVVPPVLVTYYLEDIGILIEFTGAYAGTGIQYLMPTCLVVSARRHCAHLLGLGVVNRYRSPFSHVAWAIFVLLWSVVCIILVS</sequence>
<evidence type="ECO:0000313" key="10">
    <source>
        <dbReference type="Proteomes" id="UP000037510"/>
    </source>
</evidence>
<dbReference type="Proteomes" id="UP000037510">
    <property type="component" value="Unassembled WGS sequence"/>
</dbReference>
<evidence type="ECO:0000256" key="5">
    <source>
        <dbReference type="ARBA" id="ARBA00023180"/>
    </source>
</evidence>
<gene>
    <name evidence="9" type="ORF">OBRU01_02680</name>
</gene>
<proteinExistence type="inferred from homology"/>
<keyword evidence="10" id="KW-1185">Reference proteome</keyword>
<reference evidence="9 10" key="1">
    <citation type="journal article" date="2015" name="Genome Biol. Evol.">
        <title>The genome of winter moth (Operophtera brumata) provides a genomic perspective on sexual dimorphism and phenology.</title>
        <authorList>
            <person name="Derks M.F."/>
            <person name="Smit S."/>
            <person name="Salis L."/>
            <person name="Schijlen E."/>
            <person name="Bossers A."/>
            <person name="Mateman C."/>
            <person name="Pijl A.S."/>
            <person name="de Ridder D."/>
            <person name="Groenen M.A."/>
            <person name="Visser M.E."/>
            <person name="Megens H.J."/>
        </authorList>
    </citation>
    <scope>NUCLEOTIDE SEQUENCE [LARGE SCALE GENOMIC DNA]</scope>
    <source>
        <strain evidence="9">WM2013NL</strain>
        <tissue evidence="9">Head and thorax</tissue>
    </source>
</reference>
<evidence type="ECO:0000256" key="2">
    <source>
        <dbReference type="ARBA" id="ARBA00022692"/>
    </source>
</evidence>
<comment type="subcellular location">
    <subcellularLocation>
        <location evidence="1">Membrane</location>
        <topology evidence="1">Multi-pass membrane protein</topology>
    </subcellularLocation>
</comment>
<feature type="transmembrane region" description="Helical" evidence="7">
    <location>
        <begin position="47"/>
        <end position="72"/>
    </location>
</feature>
<name>A0A0L7LSF2_OPEBR</name>
<keyword evidence="5" id="KW-0325">Glycoprotein</keyword>
<dbReference type="EMBL" id="JTDY01000201">
    <property type="protein sequence ID" value="KOB78314.1"/>
    <property type="molecule type" value="Genomic_DNA"/>
</dbReference>
<feature type="transmembrane region" description="Helical" evidence="7">
    <location>
        <begin position="269"/>
        <end position="290"/>
    </location>
</feature>
<dbReference type="InterPro" id="IPR013057">
    <property type="entry name" value="AA_transpt_TM"/>
</dbReference>
<dbReference type="Pfam" id="PF01490">
    <property type="entry name" value="Aa_trans"/>
    <property type="match status" value="1"/>
</dbReference>
<dbReference type="STRING" id="104452.A0A0L7LSF2"/>
<evidence type="ECO:0000256" key="6">
    <source>
        <dbReference type="ARBA" id="ARBA00038166"/>
    </source>
</evidence>
<dbReference type="AlphaFoldDB" id="A0A0L7LSF2"/>
<feature type="domain" description="Amino acid transporter transmembrane" evidence="8">
    <location>
        <begin position="10"/>
        <end position="65"/>
    </location>
</feature>
<evidence type="ECO:0000313" key="9">
    <source>
        <dbReference type="EMBL" id="KOB78314.1"/>
    </source>
</evidence>
<evidence type="ECO:0000256" key="7">
    <source>
        <dbReference type="SAM" id="Phobius"/>
    </source>
</evidence>
<keyword evidence="4 7" id="KW-0472">Membrane</keyword>
<keyword evidence="2 7" id="KW-0812">Transmembrane</keyword>
<evidence type="ECO:0000256" key="3">
    <source>
        <dbReference type="ARBA" id="ARBA00022989"/>
    </source>
</evidence>
<feature type="transmembrane region" description="Helical" evidence="7">
    <location>
        <begin position="340"/>
        <end position="360"/>
    </location>
</feature>
<feature type="non-terminal residue" evidence="9">
    <location>
        <position position="361"/>
    </location>
</feature>
<dbReference type="PANTHER" id="PTHR16189:SF0">
    <property type="entry name" value="TRANSMEMBRANE PROTEIN 104"/>
    <property type="match status" value="1"/>
</dbReference>
<feature type="transmembrane region" description="Helical" evidence="7">
    <location>
        <begin position="302"/>
        <end position="320"/>
    </location>
</feature>
<evidence type="ECO:0000259" key="8">
    <source>
        <dbReference type="Pfam" id="PF01490"/>
    </source>
</evidence>
<dbReference type="PANTHER" id="PTHR16189">
    <property type="entry name" value="TRANSMEMBRANE PROTEIN 104-RELATED"/>
    <property type="match status" value="1"/>
</dbReference>
<feature type="transmembrane region" description="Helical" evidence="7">
    <location>
        <begin position="226"/>
        <end position="249"/>
    </location>
</feature>
<protein>
    <submittedName>
        <fullName evidence="9">Putative amino acid transporter</fullName>
    </submittedName>
</protein>
<organism evidence="9 10">
    <name type="scientific">Operophtera brumata</name>
    <name type="common">Winter moth</name>
    <name type="synonym">Phalaena brumata</name>
    <dbReference type="NCBI Taxonomy" id="104452"/>
    <lineage>
        <taxon>Eukaryota</taxon>
        <taxon>Metazoa</taxon>
        <taxon>Ecdysozoa</taxon>
        <taxon>Arthropoda</taxon>
        <taxon>Hexapoda</taxon>
        <taxon>Insecta</taxon>
        <taxon>Pterygota</taxon>
        <taxon>Neoptera</taxon>
        <taxon>Endopterygota</taxon>
        <taxon>Lepidoptera</taxon>
        <taxon>Glossata</taxon>
        <taxon>Ditrysia</taxon>
        <taxon>Geometroidea</taxon>
        <taxon>Geometridae</taxon>
        <taxon>Larentiinae</taxon>
        <taxon>Operophtera</taxon>
    </lineage>
</organism>
<evidence type="ECO:0000256" key="1">
    <source>
        <dbReference type="ARBA" id="ARBA00004141"/>
    </source>
</evidence>
<feature type="transmembrane region" description="Helical" evidence="7">
    <location>
        <begin position="185"/>
        <end position="205"/>
    </location>
</feature>
<dbReference type="GO" id="GO:0016020">
    <property type="term" value="C:membrane"/>
    <property type="evidence" value="ECO:0007669"/>
    <property type="project" value="UniProtKB-SubCell"/>
</dbReference>
<keyword evidence="3 7" id="KW-1133">Transmembrane helix</keyword>
<comment type="similarity">
    <text evidence="6">Belongs to the TMEM104 family.</text>
</comment>
<evidence type="ECO:0000256" key="4">
    <source>
        <dbReference type="ARBA" id="ARBA00023136"/>
    </source>
</evidence>
<feature type="transmembrane region" description="Helical" evidence="7">
    <location>
        <begin position="12"/>
        <end position="35"/>
    </location>
</feature>
<comment type="caution">
    <text evidence="9">The sequence shown here is derived from an EMBL/GenBank/DDBJ whole genome shotgun (WGS) entry which is preliminary data.</text>
</comment>